<keyword evidence="1 5" id="KW-1003">Cell membrane</keyword>
<accession>A0AAU7NQV3</accession>
<evidence type="ECO:0000256" key="4">
    <source>
        <dbReference type="ARBA" id="ARBA00023136"/>
    </source>
</evidence>
<feature type="transmembrane region" description="Helical" evidence="5">
    <location>
        <begin position="121"/>
        <end position="139"/>
    </location>
</feature>
<feature type="transmembrane region" description="Helical" evidence="5">
    <location>
        <begin position="52"/>
        <end position="68"/>
    </location>
</feature>
<sequence length="180" mass="21180">MKQLLEFIPIILFFIAYKLYDIYVATGVVIVATIVQVAITWLKYRKVEKMQWITLVLIVVMGGATIYLQDENFIKWKLTIIEWLFGLAFLGSQFIGHKPFVERMMGANLELPGKVWRRLNLIWSAFFMGVGCLNLYVMYSFNTDDWVSFKTFVVPGLMVVFIILQMIYLYRYLPETEEKE</sequence>
<dbReference type="EMBL" id="CP157743">
    <property type="protein sequence ID" value="XBS19325.1"/>
    <property type="molecule type" value="Genomic_DNA"/>
</dbReference>
<feature type="transmembrane region" description="Helical" evidence="5">
    <location>
        <begin position="151"/>
        <end position="170"/>
    </location>
</feature>
<feature type="transmembrane region" description="Helical" evidence="5">
    <location>
        <begin position="80"/>
        <end position="100"/>
    </location>
</feature>
<dbReference type="PANTHER" id="PTHR36917">
    <property type="entry name" value="INTRACELLULAR SEPTATION PROTEIN A-RELATED"/>
    <property type="match status" value="1"/>
</dbReference>
<evidence type="ECO:0000256" key="3">
    <source>
        <dbReference type="ARBA" id="ARBA00022989"/>
    </source>
</evidence>
<feature type="transmembrane region" description="Helical" evidence="5">
    <location>
        <begin position="20"/>
        <end position="40"/>
    </location>
</feature>
<dbReference type="KEGG" id="mech:Q9L42_013210"/>
<keyword evidence="3 5" id="KW-1133">Transmembrane helix</keyword>
<dbReference type="InterPro" id="IPR006008">
    <property type="entry name" value="YciB"/>
</dbReference>
<protein>
    <recommendedName>
        <fullName evidence="5">Inner membrane-spanning protein YciB</fullName>
    </recommendedName>
</protein>
<evidence type="ECO:0000256" key="5">
    <source>
        <dbReference type="HAMAP-Rule" id="MF_00189"/>
    </source>
</evidence>
<dbReference type="NCBIfam" id="TIGR00997">
    <property type="entry name" value="ispZ"/>
    <property type="match status" value="1"/>
</dbReference>
<comment type="similarity">
    <text evidence="5">Belongs to the YciB family.</text>
</comment>
<keyword evidence="7" id="KW-1185">Reference proteome</keyword>
<keyword evidence="2 5" id="KW-0812">Transmembrane</keyword>
<dbReference type="Proteomes" id="UP001225378">
    <property type="component" value="Chromosome"/>
</dbReference>
<evidence type="ECO:0000313" key="7">
    <source>
        <dbReference type="Proteomes" id="UP001225378"/>
    </source>
</evidence>
<comment type="subcellular location">
    <subcellularLocation>
        <location evidence="5">Cell inner membrane</location>
        <topology evidence="5">Multi-pass membrane protein</topology>
    </subcellularLocation>
</comment>
<reference evidence="6 7" key="1">
    <citation type="journal article" date="2024" name="Microbiology">
        <title>Methylomarinum rosea sp. nov., a novel halophilic methanotrophic bacterium from the hypersaline Lake Elton.</title>
        <authorList>
            <person name="Suleimanov R.Z."/>
            <person name="Oshkin I.Y."/>
            <person name="Danilova O.V."/>
            <person name="Suzina N.E."/>
            <person name="Dedysh S.N."/>
        </authorList>
    </citation>
    <scope>NUCLEOTIDE SEQUENCE [LARGE SCALE GENOMIC DNA]</scope>
    <source>
        <strain evidence="6 7">Ch1-1</strain>
    </source>
</reference>
<dbReference type="GO" id="GO:0005886">
    <property type="term" value="C:plasma membrane"/>
    <property type="evidence" value="ECO:0007669"/>
    <property type="project" value="UniProtKB-SubCell"/>
</dbReference>
<evidence type="ECO:0000256" key="1">
    <source>
        <dbReference type="ARBA" id="ARBA00022475"/>
    </source>
</evidence>
<name>A0AAU7NQV3_9GAMM</name>
<evidence type="ECO:0000313" key="6">
    <source>
        <dbReference type="EMBL" id="XBS19325.1"/>
    </source>
</evidence>
<keyword evidence="4 5" id="KW-0472">Membrane</keyword>
<organism evidence="6 7">
    <name type="scientific">Methylomarinum roseum</name>
    <dbReference type="NCBI Taxonomy" id="3067653"/>
    <lineage>
        <taxon>Bacteria</taxon>
        <taxon>Pseudomonadati</taxon>
        <taxon>Pseudomonadota</taxon>
        <taxon>Gammaproteobacteria</taxon>
        <taxon>Methylococcales</taxon>
        <taxon>Methylococcaceae</taxon>
        <taxon>Methylomarinum</taxon>
    </lineage>
</organism>
<comment type="function">
    <text evidence="5">Plays a role in cell envelope biogenesis, maintenance of cell envelope integrity and membrane homeostasis.</text>
</comment>
<evidence type="ECO:0000256" key="2">
    <source>
        <dbReference type="ARBA" id="ARBA00022692"/>
    </source>
</evidence>
<dbReference type="NCBIfam" id="NF001324">
    <property type="entry name" value="PRK00259.1-2"/>
    <property type="match status" value="1"/>
</dbReference>
<dbReference type="Pfam" id="PF04279">
    <property type="entry name" value="IspA"/>
    <property type="match status" value="1"/>
</dbReference>
<dbReference type="PANTHER" id="PTHR36917:SF1">
    <property type="entry name" value="INNER MEMBRANE-SPANNING PROTEIN YCIB"/>
    <property type="match status" value="1"/>
</dbReference>
<dbReference type="HAMAP" id="MF_00189">
    <property type="entry name" value="YciB"/>
    <property type="match status" value="1"/>
</dbReference>
<gene>
    <name evidence="5" type="primary">yciB</name>
    <name evidence="6" type="ORF">Q9L42_013210</name>
</gene>
<dbReference type="NCBIfam" id="NF001325">
    <property type="entry name" value="PRK00259.1-3"/>
    <property type="match status" value="1"/>
</dbReference>
<dbReference type="AlphaFoldDB" id="A0AAU7NQV3"/>
<proteinExistence type="inferred from homology"/>
<dbReference type="RefSeq" id="WP_305907920.1">
    <property type="nucleotide sequence ID" value="NZ_CP157743.1"/>
</dbReference>
<keyword evidence="5" id="KW-0997">Cell inner membrane</keyword>